<dbReference type="InterPro" id="IPR052415">
    <property type="entry name" value="Diphthine_MTase"/>
</dbReference>
<dbReference type="PANTHER" id="PTHR46042">
    <property type="entry name" value="DIPHTHINE METHYLTRANSFERASE"/>
    <property type="match status" value="1"/>
</dbReference>
<evidence type="ECO:0000313" key="9">
    <source>
        <dbReference type="EMBL" id="ORX36502.1"/>
    </source>
</evidence>
<name>A0A1Y1UEQ1_9TREE</name>
<evidence type="ECO:0000256" key="4">
    <source>
        <dbReference type="ARBA" id="ARBA00022801"/>
    </source>
</evidence>
<protein>
    <recommendedName>
        <fullName evidence="6">methylated diphthine methylhydrolase</fullName>
        <ecNumber evidence="6">3.1.1.97</ecNumber>
    </recommendedName>
</protein>
<dbReference type="GO" id="GO:0061685">
    <property type="term" value="F:diphthine methylesterase activity"/>
    <property type="evidence" value="ECO:0007669"/>
    <property type="project" value="UniProtKB-EC"/>
</dbReference>
<feature type="region of interest" description="Disordered" evidence="8">
    <location>
        <begin position="58"/>
        <end position="98"/>
    </location>
</feature>
<dbReference type="Pfam" id="PF00400">
    <property type="entry name" value="WD40"/>
    <property type="match status" value="1"/>
</dbReference>
<dbReference type="STRING" id="4999.A0A1Y1UEQ1"/>
<dbReference type="Gene3D" id="2.130.10.10">
    <property type="entry name" value="YVTN repeat-like/Quinoprotein amine dehydrogenase"/>
    <property type="match status" value="1"/>
</dbReference>
<evidence type="ECO:0000256" key="2">
    <source>
        <dbReference type="ARBA" id="ARBA00022574"/>
    </source>
</evidence>
<dbReference type="GO" id="GO:0005737">
    <property type="term" value="C:cytoplasm"/>
    <property type="evidence" value="ECO:0007669"/>
    <property type="project" value="TreeGrafter"/>
</dbReference>
<dbReference type="RefSeq" id="XP_021870603.1">
    <property type="nucleotide sequence ID" value="XM_022016174.1"/>
</dbReference>
<keyword evidence="10" id="KW-1185">Reference proteome</keyword>
<gene>
    <name evidence="9" type="ORF">BD324DRAFT_629112</name>
</gene>
<dbReference type="PANTHER" id="PTHR46042:SF1">
    <property type="entry name" value="DIPHTHINE METHYLTRANSFERASE"/>
    <property type="match status" value="1"/>
</dbReference>
<evidence type="ECO:0000256" key="8">
    <source>
        <dbReference type="SAM" id="MobiDB-lite"/>
    </source>
</evidence>
<keyword evidence="2" id="KW-0853">WD repeat</keyword>
<evidence type="ECO:0000256" key="5">
    <source>
        <dbReference type="ARBA" id="ARBA00038092"/>
    </source>
</evidence>
<dbReference type="AlphaFoldDB" id="A0A1Y1UEQ1"/>
<evidence type="ECO:0000256" key="6">
    <source>
        <dbReference type="ARBA" id="ARBA00039131"/>
    </source>
</evidence>
<keyword evidence="3" id="KW-0677">Repeat</keyword>
<accession>A0A1Y1UEQ1</accession>
<comment type="similarity">
    <text evidence="5">Belongs to the DPH7 family.</text>
</comment>
<evidence type="ECO:0000313" key="10">
    <source>
        <dbReference type="Proteomes" id="UP000193218"/>
    </source>
</evidence>
<comment type="caution">
    <text evidence="9">The sequence shown here is derived from an EMBL/GenBank/DDBJ whole genome shotgun (WGS) entry which is preliminary data.</text>
</comment>
<dbReference type="OrthoDB" id="1930760at2759"/>
<comment type="catalytic activity">
    <reaction evidence="7">
        <text>diphthine methyl ester-[translation elongation factor 2] + H2O = diphthine-[translation elongation factor 2] + methanol + H(+)</text>
        <dbReference type="Rhea" id="RHEA:42656"/>
        <dbReference type="Rhea" id="RHEA-COMP:10172"/>
        <dbReference type="Rhea" id="RHEA-COMP:10173"/>
        <dbReference type="ChEBI" id="CHEBI:15377"/>
        <dbReference type="ChEBI" id="CHEBI:15378"/>
        <dbReference type="ChEBI" id="CHEBI:17790"/>
        <dbReference type="ChEBI" id="CHEBI:79005"/>
        <dbReference type="ChEBI" id="CHEBI:82696"/>
        <dbReference type="EC" id="3.1.1.97"/>
    </reaction>
</comment>
<dbReference type="InParanoid" id="A0A1Y1UEQ1"/>
<comment type="pathway">
    <text evidence="1">Protein modification; peptidyl-diphthamide biosynthesis.</text>
</comment>
<evidence type="ECO:0000256" key="1">
    <source>
        <dbReference type="ARBA" id="ARBA00005156"/>
    </source>
</evidence>
<dbReference type="InterPro" id="IPR015943">
    <property type="entry name" value="WD40/YVTN_repeat-like_dom_sf"/>
</dbReference>
<dbReference type="InterPro" id="IPR001680">
    <property type="entry name" value="WD40_rpt"/>
</dbReference>
<evidence type="ECO:0000256" key="3">
    <source>
        <dbReference type="ARBA" id="ARBA00022737"/>
    </source>
</evidence>
<dbReference type="EMBL" id="NBSH01000008">
    <property type="protein sequence ID" value="ORX36502.1"/>
    <property type="molecule type" value="Genomic_DNA"/>
</dbReference>
<evidence type="ECO:0000256" key="7">
    <source>
        <dbReference type="ARBA" id="ARBA00047551"/>
    </source>
</evidence>
<dbReference type="Proteomes" id="UP000193218">
    <property type="component" value="Unassembled WGS sequence"/>
</dbReference>
<dbReference type="SUPFAM" id="SSF50978">
    <property type="entry name" value="WD40 repeat-like"/>
    <property type="match status" value="1"/>
</dbReference>
<dbReference type="InterPro" id="IPR036322">
    <property type="entry name" value="WD40_repeat_dom_sf"/>
</dbReference>
<dbReference type="EC" id="3.1.1.97" evidence="6"/>
<proteinExistence type="inferred from homology"/>
<organism evidence="9 10">
    <name type="scientific">Kockovaella imperatae</name>
    <dbReference type="NCBI Taxonomy" id="4999"/>
    <lineage>
        <taxon>Eukaryota</taxon>
        <taxon>Fungi</taxon>
        <taxon>Dikarya</taxon>
        <taxon>Basidiomycota</taxon>
        <taxon>Agaricomycotina</taxon>
        <taxon>Tremellomycetes</taxon>
        <taxon>Tremellales</taxon>
        <taxon>Cuniculitremaceae</taxon>
        <taxon>Kockovaella</taxon>
    </lineage>
</organism>
<keyword evidence="4" id="KW-0378">Hydrolase</keyword>
<dbReference type="GeneID" id="33557983"/>
<reference evidence="9 10" key="1">
    <citation type="submission" date="2017-03" db="EMBL/GenBank/DDBJ databases">
        <title>Widespread Adenine N6-methylation of Active Genes in Fungi.</title>
        <authorList>
            <consortium name="DOE Joint Genome Institute"/>
            <person name="Mondo S.J."/>
            <person name="Dannebaum R.O."/>
            <person name="Kuo R.C."/>
            <person name="Louie K.B."/>
            <person name="Bewick A.J."/>
            <person name="Labutti K."/>
            <person name="Haridas S."/>
            <person name="Kuo A."/>
            <person name="Salamov A."/>
            <person name="Ahrendt S.R."/>
            <person name="Lau R."/>
            <person name="Bowen B.P."/>
            <person name="Lipzen A."/>
            <person name="Sullivan W."/>
            <person name="Andreopoulos W.B."/>
            <person name="Clum A."/>
            <person name="Lindquist E."/>
            <person name="Daum C."/>
            <person name="Northen T.R."/>
            <person name="Ramamoorthy G."/>
            <person name="Schmitz R.J."/>
            <person name="Gryganskyi A."/>
            <person name="Culley D."/>
            <person name="Magnuson J."/>
            <person name="James T.Y."/>
            <person name="O'Malley M.A."/>
            <person name="Stajich J.E."/>
            <person name="Spatafora J.W."/>
            <person name="Visel A."/>
            <person name="Grigoriev I.V."/>
        </authorList>
    </citation>
    <scope>NUCLEOTIDE SEQUENCE [LARGE SCALE GENOMIC DNA]</scope>
    <source>
        <strain evidence="9 10">NRRL Y-17943</strain>
    </source>
</reference>
<sequence length="413" mass="46123">MPSTVSSQEDGLDTVVQARSLVRIDTEFSADCIEWCTSAGYEDIFICGTYQVLEQGDDRQTRASQPDADLDRGEDSDVTLQSVEHDEDESDLDPSIKPSTHRTGRLLLFQVTDPSTGSITEVQRLETNAILDAKWFAEARGPELLVADAKGQINIYTLTRDKQLRLEQTVQVGDPSVLVLSLDINTASSARAEVAFSLSDGALGILSRTSANGWAVENTWKGHDFEPWCIAWDKWSAHTVWSGGDDLKLKRWDTRSTSFPTYTDKSFSAGITTLTSSPHTPYLLAVGSYDEYLRLYDTRQPRNPLSEVHVGGGVWRARFHPDVMRRRDEMLLATMHDGFKVIKLHAARHDAAEPLFVPLEDPSWTQVPTIVKRFDGHESLAYGADWSRLPSAAGETLIATCSFYDHTMHLWRG</sequence>
<dbReference type="GO" id="GO:0017183">
    <property type="term" value="P:protein histidyl modification to diphthamide"/>
    <property type="evidence" value="ECO:0007669"/>
    <property type="project" value="TreeGrafter"/>
</dbReference>
<dbReference type="SMART" id="SM00320">
    <property type="entry name" value="WD40"/>
    <property type="match status" value="4"/>
</dbReference>
<dbReference type="FunCoup" id="A0A1Y1UEQ1">
    <property type="interactions" value="848"/>
</dbReference>